<gene>
    <name evidence="1" type="ORF">NDU88_010809</name>
</gene>
<name>A0AAV7S1Q5_PLEWA</name>
<reference evidence="1" key="1">
    <citation type="journal article" date="2022" name="bioRxiv">
        <title>Sequencing and chromosome-scale assembly of the giantPleurodeles waltlgenome.</title>
        <authorList>
            <person name="Brown T."/>
            <person name="Elewa A."/>
            <person name="Iarovenko S."/>
            <person name="Subramanian E."/>
            <person name="Araus A.J."/>
            <person name="Petzold A."/>
            <person name="Susuki M."/>
            <person name="Suzuki K.-i.T."/>
            <person name="Hayashi T."/>
            <person name="Toyoda A."/>
            <person name="Oliveira C."/>
            <person name="Osipova E."/>
            <person name="Leigh N.D."/>
            <person name="Simon A."/>
            <person name="Yun M.H."/>
        </authorList>
    </citation>
    <scope>NUCLEOTIDE SEQUENCE</scope>
    <source>
        <strain evidence="1">20211129_DDA</strain>
        <tissue evidence="1">Liver</tissue>
    </source>
</reference>
<organism evidence="1 2">
    <name type="scientific">Pleurodeles waltl</name>
    <name type="common">Iberian ribbed newt</name>
    <dbReference type="NCBI Taxonomy" id="8319"/>
    <lineage>
        <taxon>Eukaryota</taxon>
        <taxon>Metazoa</taxon>
        <taxon>Chordata</taxon>
        <taxon>Craniata</taxon>
        <taxon>Vertebrata</taxon>
        <taxon>Euteleostomi</taxon>
        <taxon>Amphibia</taxon>
        <taxon>Batrachia</taxon>
        <taxon>Caudata</taxon>
        <taxon>Salamandroidea</taxon>
        <taxon>Salamandridae</taxon>
        <taxon>Pleurodelinae</taxon>
        <taxon>Pleurodeles</taxon>
    </lineage>
</organism>
<evidence type="ECO:0000313" key="1">
    <source>
        <dbReference type="EMBL" id="KAJ1158115.1"/>
    </source>
</evidence>
<comment type="caution">
    <text evidence="1">The sequence shown here is derived from an EMBL/GenBank/DDBJ whole genome shotgun (WGS) entry which is preliminary data.</text>
</comment>
<accession>A0AAV7S1Q5</accession>
<dbReference type="EMBL" id="JANPWB010000009">
    <property type="protein sequence ID" value="KAJ1158115.1"/>
    <property type="molecule type" value="Genomic_DNA"/>
</dbReference>
<dbReference type="AlphaFoldDB" id="A0AAV7S1Q5"/>
<proteinExistence type="predicted"/>
<evidence type="ECO:0000313" key="2">
    <source>
        <dbReference type="Proteomes" id="UP001066276"/>
    </source>
</evidence>
<sequence>MRGTVGFSSRWPVSQKNQWEHEASRQSPLHPVITFLKGLSDATSTSLADSLPESPKKKAKKRFVKYRPEWELKHPNIRKSSEDVYKVTAAEVTQVYHAVKHLISYRSLDCGFKLSKVIYPDSSLAVKASCGRTKASSITKKVLAPLSLQQAYKDLQGGYFSVCSDPSNKGNIKLYPLLLRHFNFTSGVIYTLLDFYDDDAETTTAIALQITNKLRAWVEIGACRCILWRQRKCQLWPTSLCVSAFEGSK</sequence>
<dbReference type="PANTHER" id="PTHR37162">
    <property type="entry name" value="HAT FAMILY DIMERISATION DOMAINCONTAINING PROTEIN-RELATED"/>
    <property type="match status" value="1"/>
</dbReference>
<dbReference type="PANTHER" id="PTHR37162:SF1">
    <property type="entry name" value="BED-TYPE DOMAIN-CONTAINING PROTEIN"/>
    <property type="match status" value="1"/>
</dbReference>
<keyword evidence="2" id="KW-1185">Reference proteome</keyword>
<dbReference type="Proteomes" id="UP001066276">
    <property type="component" value="Chromosome 5"/>
</dbReference>
<protein>
    <submittedName>
        <fullName evidence="1">Uncharacterized protein</fullName>
    </submittedName>
</protein>